<dbReference type="STRING" id="1676925.ENSPKIP00000018140"/>
<dbReference type="GO" id="GO:0005576">
    <property type="term" value="C:extracellular region"/>
    <property type="evidence" value="ECO:0007669"/>
    <property type="project" value="UniProtKB-SubCell"/>
</dbReference>
<name>A0A3B3RJY8_9TELE</name>
<evidence type="ECO:0000313" key="9">
    <source>
        <dbReference type="Proteomes" id="UP000261540"/>
    </source>
</evidence>
<evidence type="ECO:0000256" key="5">
    <source>
        <dbReference type="ARBA" id="ARBA00023030"/>
    </source>
</evidence>
<protein>
    <submittedName>
        <fullName evidence="8">Fibroblast growth factor 18a</fullName>
    </submittedName>
</protein>
<dbReference type="SMART" id="SM00442">
    <property type="entry name" value="FGF"/>
    <property type="match status" value="1"/>
</dbReference>
<keyword evidence="9" id="KW-1185">Reference proteome</keyword>
<proteinExistence type="inferred from homology"/>
<dbReference type="PRINTS" id="PR00262">
    <property type="entry name" value="IL1HBGF"/>
</dbReference>
<keyword evidence="3" id="KW-0964">Secreted</keyword>
<keyword evidence="4 7" id="KW-0732">Signal</keyword>
<evidence type="ECO:0000256" key="3">
    <source>
        <dbReference type="ARBA" id="ARBA00022525"/>
    </source>
</evidence>
<dbReference type="Gene3D" id="2.80.10.50">
    <property type="match status" value="1"/>
</dbReference>
<dbReference type="KEGG" id="pki:111834660"/>
<dbReference type="Pfam" id="PF00167">
    <property type="entry name" value="FGF"/>
    <property type="match status" value="1"/>
</dbReference>
<dbReference type="GO" id="GO:0008083">
    <property type="term" value="F:growth factor activity"/>
    <property type="evidence" value="ECO:0007669"/>
    <property type="project" value="UniProtKB-KW"/>
</dbReference>
<evidence type="ECO:0000313" key="8">
    <source>
        <dbReference type="Ensembl" id="ENSPKIP00000018140.1"/>
    </source>
</evidence>
<evidence type="ECO:0000256" key="1">
    <source>
        <dbReference type="ARBA" id="ARBA00004613"/>
    </source>
</evidence>
<evidence type="ECO:0000256" key="2">
    <source>
        <dbReference type="ARBA" id="ARBA00007936"/>
    </source>
</evidence>
<accession>A0A3B3RJY8</accession>
<dbReference type="GeneID" id="111834660"/>
<dbReference type="CDD" id="cd23324">
    <property type="entry name" value="beta-trefoil_FGF18"/>
    <property type="match status" value="1"/>
</dbReference>
<reference evidence="8" key="1">
    <citation type="submission" date="2025-08" db="UniProtKB">
        <authorList>
            <consortium name="Ensembl"/>
        </authorList>
    </citation>
    <scope>IDENTIFICATION</scope>
</reference>
<dbReference type="GO" id="GO:0042664">
    <property type="term" value="P:negative regulation of endodermal cell fate specification"/>
    <property type="evidence" value="ECO:0007669"/>
    <property type="project" value="UniProtKB-ARBA"/>
</dbReference>
<comment type="subcellular location">
    <subcellularLocation>
        <location evidence="1">Secreted</location>
    </subcellularLocation>
</comment>
<evidence type="ECO:0000256" key="6">
    <source>
        <dbReference type="SAM" id="MobiDB-lite"/>
    </source>
</evidence>
<feature type="region of interest" description="Disordered" evidence="6">
    <location>
        <begin position="180"/>
        <end position="222"/>
    </location>
</feature>
<feature type="chain" id="PRO_5017228479" evidence="7">
    <location>
        <begin position="21"/>
        <end position="222"/>
    </location>
</feature>
<organism evidence="8 9">
    <name type="scientific">Paramormyrops kingsleyae</name>
    <dbReference type="NCBI Taxonomy" id="1676925"/>
    <lineage>
        <taxon>Eukaryota</taxon>
        <taxon>Metazoa</taxon>
        <taxon>Chordata</taxon>
        <taxon>Craniata</taxon>
        <taxon>Vertebrata</taxon>
        <taxon>Euteleostomi</taxon>
        <taxon>Actinopterygii</taxon>
        <taxon>Neopterygii</taxon>
        <taxon>Teleostei</taxon>
        <taxon>Osteoglossocephala</taxon>
        <taxon>Osteoglossomorpha</taxon>
        <taxon>Osteoglossiformes</taxon>
        <taxon>Mormyridae</taxon>
        <taxon>Paramormyrops</taxon>
    </lineage>
</organism>
<sequence length="222" mass="25236">MRYLLYAAAVLCVQALFAMCSPLQQVFDRDGVNFSVHVENQTRVHDAMSRRQHRVYQLYSRTSGKHLQVLGRKISARGEDGDRYAQLVVEADSFGSQVRIRGKETNYYLCMNRRGKLVGKKASNRSPDCVFVEKVLENNYTALMSARYAGWYVGFTKRGRPRRGPHTLPNQQDVHFMKRFPPGKQPDPQPFRFTTNTSAPGPGISHSIAGYKPTKTDLGLDY</sequence>
<dbReference type="RefSeq" id="XP_023649984.1">
    <property type="nucleotide sequence ID" value="XM_023794216.2"/>
</dbReference>
<evidence type="ECO:0000256" key="4">
    <source>
        <dbReference type="ARBA" id="ARBA00022729"/>
    </source>
</evidence>
<dbReference type="PANTHER" id="PTHR11486">
    <property type="entry name" value="FIBROBLAST GROWTH FACTOR"/>
    <property type="match status" value="1"/>
</dbReference>
<dbReference type="Proteomes" id="UP000261540">
    <property type="component" value="Unplaced"/>
</dbReference>
<dbReference type="SUPFAM" id="SSF50353">
    <property type="entry name" value="Cytokine"/>
    <property type="match status" value="1"/>
</dbReference>
<dbReference type="InterPro" id="IPR002209">
    <property type="entry name" value="Fibroblast_GF_fam"/>
</dbReference>
<dbReference type="InterPro" id="IPR008996">
    <property type="entry name" value="IL1/FGF"/>
</dbReference>
<dbReference type="OrthoDB" id="5988014at2759"/>
<dbReference type="GeneTree" id="ENSGT00940000159553"/>
<dbReference type="Ensembl" id="ENSPKIT00000042668.1">
    <property type="protein sequence ID" value="ENSPKIP00000018140.1"/>
    <property type="gene ID" value="ENSPKIG00000003805.1"/>
</dbReference>
<reference evidence="8" key="2">
    <citation type="submission" date="2025-09" db="UniProtKB">
        <authorList>
            <consortium name="Ensembl"/>
        </authorList>
    </citation>
    <scope>IDENTIFICATION</scope>
</reference>
<keyword evidence="5" id="KW-0339">Growth factor</keyword>
<feature type="signal peptide" evidence="7">
    <location>
        <begin position="1"/>
        <end position="20"/>
    </location>
</feature>
<comment type="similarity">
    <text evidence="2">Belongs to the heparin-binding growth factors family.</text>
</comment>
<dbReference type="FunFam" id="2.80.10.50:FF:000007">
    <property type="entry name" value="Fibroblast growth factor"/>
    <property type="match status" value="1"/>
</dbReference>
<dbReference type="AlphaFoldDB" id="A0A3B3RJY8"/>
<evidence type="ECO:0000256" key="7">
    <source>
        <dbReference type="SAM" id="SignalP"/>
    </source>
</evidence>